<name>A0A6P1GB07_9RICK</name>
<evidence type="ECO:0000256" key="13">
    <source>
        <dbReference type="ARBA" id="ARBA00022989"/>
    </source>
</evidence>
<dbReference type="GO" id="GO:0005886">
    <property type="term" value="C:plasma membrane"/>
    <property type="evidence" value="ECO:0007669"/>
    <property type="project" value="UniProtKB-SubCell"/>
</dbReference>
<organism evidence="20 21">
    <name type="scientific">Neorickettsia findlayensis</name>
    <dbReference type="NCBI Taxonomy" id="2686014"/>
    <lineage>
        <taxon>Bacteria</taxon>
        <taxon>Pseudomonadati</taxon>
        <taxon>Pseudomonadota</taxon>
        <taxon>Alphaproteobacteria</taxon>
        <taxon>Rickettsiales</taxon>
        <taxon>Anaplasmataceae</taxon>
        <taxon>Neorickettsia</taxon>
    </lineage>
</organism>
<keyword evidence="10 18" id="KW-0808">Transferase</keyword>
<gene>
    <name evidence="20" type="ORF">GP480_03830</name>
</gene>
<feature type="transmembrane region" description="Helical" evidence="19">
    <location>
        <begin position="12"/>
        <end position="44"/>
    </location>
</feature>
<comment type="pathway">
    <text evidence="3 18">Phospholipid metabolism; CDP-diacylglycerol biosynthesis; CDP-diacylglycerol from sn-glycerol 3-phosphate: step 3/3.</text>
</comment>
<feature type="transmembrane region" description="Helical" evidence="19">
    <location>
        <begin position="147"/>
        <end position="168"/>
    </location>
</feature>
<proteinExistence type="inferred from homology"/>
<dbReference type="EC" id="2.7.7.41" evidence="6 18"/>
<dbReference type="AlphaFoldDB" id="A0A6P1GB07"/>
<dbReference type="PANTHER" id="PTHR46382:SF1">
    <property type="entry name" value="PHOSPHATIDATE CYTIDYLYLTRANSFERASE"/>
    <property type="match status" value="1"/>
</dbReference>
<evidence type="ECO:0000256" key="19">
    <source>
        <dbReference type="SAM" id="Phobius"/>
    </source>
</evidence>
<evidence type="ECO:0000256" key="6">
    <source>
        <dbReference type="ARBA" id="ARBA00012487"/>
    </source>
</evidence>
<keyword evidence="16" id="KW-0594">Phospholipid biosynthesis</keyword>
<evidence type="ECO:0000256" key="18">
    <source>
        <dbReference type="RuleBase" id="RU003938"/>
    </source>
</evidence>
<evidence type="ECO:0000256" key="2">
    <source>
        <dbReference type="ARBA" id="ARBA00004651"/>
    </source>
</evidence>
<dbReference type="GO" id="GO:0004605">
    <property type="term" value="F:phosphatidate cytidylyltransferase activity"/>
    <property type="evidence" value="ECO:0007669"/>
    <property type="project" value="UniProtKB-EC"/>
</dbReference>
<reference evidence="20 21" key="1">
    <citation type="journal article" date="2020" name="MBio">
        <title>Erratum for Teymournejad et al., 'Isolation and Molecular Analysis of a Novel Neorickettsia Species That Causes Potomac Horse Fever'.</title>
        <authorList>
            <person name="Teymournejad O."/>
            <person name="Lin M."/>
            <person name="Bekebrede H."/>
            <person name="Kamr A."/>
            <person name="Toribio R.E."/>
            <person name="Arroyo L.G."/>
            <person name="Baird J.D."/>
            <person name="Rikihisa Y."/>
        </authorList>
    </citation>
    <scope>NUCLEOTIDE SEQUENCE [LARGE SCALE GENOMIC DNA]</scope>
    <source>
        <strain evidence="20 21">Fin17</strain>
    </source>
</reference>
<dbReference type="PANTHER" id="PTHR46382">
    <property type="entry name" value="PHOSPHATIDATE CYTIDYLYLTRANSFERASE"/>
    <property type="match status" value="1"/>
</dbReference>
<keyword evidence="8" id="KW-1003">Cell membrane</keyword>
<comment type="subcellular location">
    <subcellularLocation>
        <location evidence="2">Cell membrane</location>
        <topology evidence="2">Multi-pass membrane protein</topology>
    </subcellularLocation>
</comment>
<dbReference type="GO" id="GO:0016024">
    <property type="term" value="P:CDP-diacylglycerol biosynthetic process"/>
    <property type="evidence" value="ECO:0007669"/>
    <property type="project" value="UniProtKB-UniPathway"/>
</dbReference>
<comment type="pathway">
    <text evidence="4">Lipid metabolism.</text>
</comment>
<evidence type="ECO:0000313" key="20">
    <source>
        <dbReference type="EMBL" id="QHD65518.1"/>
    </source>
</evidence>
<comment type="similarity">
    <text evidence="5 18">Belongs to the CDS family.</text>
</comment>
<evidence type="ECO:0000313" key="21">
    <source>
        <dbReference type="Proteomes" id="UP000464912"/>
    </source>
</evidence>
<protein>
    <recommendedName>
        <fullName evidence="7 18">Phosphatidate cytidylyltransferase</fullName>
        <ecNumber evidence="6 18">2.7.7.41</ecNumber>
    </recommendedName>
</protein>
<dbReference type="PROSITE" id="PS01315">
    <property type="entry name" value="CDS"/>
    <property type="match status" value="1"/>
</dbReference>
<comment type="catalytic activity">
    <reaction evidence="1 18">
        <text>a 1,2-diacyl-sn-glycero-3-phosphate + CTP + H(+) = a CDP-1,2-diacyl-sn-glycerol + diphosphate</text>
        <dbReference type="Rhea" id="RHEA:16229"/>
        <dbReference type="ChEBI" id="CHEBI:15378"/>
        <dbReference type="ChEBI" id="CHEBI:33019"/>
        <dbReference type="ChEBI" id="CHEBI:37563"/>
        <dbReference type="ChEBI" id="CHEBI:58332"/>
        <dbReference type="ChEBI" id="CHEBI:58608"/>
        <dbReference type="EC" id="2.7.7.41"/>
    </reaction>
</comment>
<keyword evidence="21" id="KW-1185">Reference proteome</keyword>
<evidence type="ECO:0000256" key="1">
    <source>
        <dbReference type="ARBA" id="ARBA00001698"/>
    </source>
</evidence>
<evidence type="ECO:0000256" key="3">
    <source>
        <dbReference type="ARBA" id="ARBA00005119"/>
    </source>
</evidence>
<keyword evidence="15 19" id="KW-0472">Membrane</keyword>
<evidence type="ECO:0000256" key="4">
    <source>
        <dbReference type="ARBA" id="ARBA00005189"/>
    </source>
</evidence>
<evidence type="ECO:0000256" key="15">
    <source>
        <dbReference type="ARBA" id="ARBA00023136"/>
    </source>
</evidence>
<dbReference type="EMBL" id="CP047224">
    <property type="protein sequence ID" value="QHD65518.1"/>
    <property type="molecule type" value="Genomic_DNA"/>
</dbReference>
<evidence type="ECO:0000256" key="8">
    <source>
        <dbReference type="ARBA" id="ARBA00022475"/>
    </source>
</evidence>
<evidence type="ECO:0000256" key="9">
    <source>
        <dbReference type="ARBA" id="ARBA00022516"/>
    </source>
</evidence>
<sequence>MKHYCDLKVRVLSAVLLLLLCTLAIYGGSYAVCSVVLLLAVLSYQEWRDMTADRGVVLRYLGLFVAILPNAALIGIHVEDVEILIWLIVCVVSNDVGAYFIGRVIGGVRLCKSISPNKTVSGFLGGLLSTFVCGSTFAIVLGLSMNFVLLTIPIAILATLGDLFESFIKRTCSVKDSGTLLPGHGGILDRVDGFIFSAPFLFFCL</sequence>
<feature type="transmembrane region" description="Helical" evidence="19">
    <location>
        <begin position="122"/>
        <end position="141"/>
    </location>
</feature>
<accession>A0A6P1GB07</accession>
<keyword evidence="14" id="KW-0443">Lipid metabolism</keyword>
<keyword evidence="9" id="KW-0444">Lipid biosynthesis</keyword>
<dbReference type="UniPathway" id="UPA00557">
    <property type="reaction ID" value="UER00614"/>
</dbReference>
<feature type="transmembrane region" description="Helical" evidence="19">
    <location>
        <begin position="56"/>
        <end position="77"/>
    </location>
</feature>
<keyword evidence="11 18" id="KW-0812">Transmembrane</keyword>
<keyword evidence="17" id="KW-1208">Phospholipid metabolism</keyword>
<dbReference type="InterPro" id="IPR000374">
    <property type="entry name" value="PC_trans"/>
</dbReference>
<reference evidence="20 21" key="2">
    <citation type="journal article" date="2020" name="MBio">
        <title>Isolation and Molecular Analysis of a Novel Neorickettsia Species That Causes Potomac Horse Fever.</title>
        <authorList>
            <person name="Teymournejad O."/>
            <person name="Lin M."/>
            <person name="Bekebrede H."/>
            <person name="Kamr A."/>
            <person name="Toribio R.E."/>
            <person name="Arroyo L.G."/>
            <person name="Baird J.D."/>
            <person name="Rikihisa Y."/>
        </authorList>
    </citation>
    <scope>NUCLEOTIDE SEQUENCE [LARGE SCALE GENOMIC DNA]</scope>
    <source>
        <strain evidence="20 21">Fin17</strain>
    </source>
</reference>
<evidence type="ECO:0000256" key="16">
    <source>
        <dbReference type="ARBA" id="ARBA00023209"/>
    </source>
</evidence>
<dbReference type="RefSeq" id="WP_160095991.1">
    <property type="nucleotide sequence ID" value="NZ_CP047224.1"/>
</dbReference>
<evidence type="ECO:0000256" key="10">
    <source>
        <dbReference type="ARBA" id="ARBA00022679"/>
    </source>
</evidence>
<evidence type="ECO:0000256" key="12">
    <source>
        <dbReference type="ARBA" id="ARBA00022695"/>
    </source>
</evidence>
<dbReference type="KEGG" id="nef:GP480_03830"/>
<evidence type="ECO:0000256" key="17">
    <source>
        <dbReference type="ARBA" id="ARBA00023264"/>
    </source>
</evidence>
<dbReference type="Proteomes" id="UP000464912">
    <property type="component" value="Chromosome"/>
</dbReference>
<evidence type="ECO:0000256" key="5">
    <source>
        <dbReference type="ARBA" id="ARBA00010185"/>
    </source>
</evidence>
<keyword evidence="12 18" id="KW-0548">Nucleotidyltransferase</keyword>
<dbReference type="Pfam" id="PF01148">
    <property type="entry name" value="CTP_transf_1"/>
    <property type="match status" value="1"/>
</dbReference>
<evidence type="ECO:0000256" key="7">
    <source>
        <dbReference type="ARBA" id="ARBA00019373"/>
    </source>
</evidence>
<feature type="transmembrane region" description="Helical" evidence="19">
    <location>
        <begin position="83"/>
        <end position="101"/>
    </location>
</feature>
<evidence type="ECO:0000256" key="14">
    <source>
        <dbReference type="ARBA" id="ARBA00023098"/>
    </source>
</evidence>
<evidence type="ECO:0000256" key="11">
    <source>
        <dbReference type="ARBA" id="ARBA00022692"/>
    </source>
</evidence>
<keyword evidence="13 19" id="KW-1133">Transmembrane helix</keyword>